<gene>
    <name evidence="2" type="ORF">LTRI10_LOCUS51475</name>
</gene>
<proteinExistence type="predicted"/>
<feature type="region of interest" description="Disordered" evidence="1">
    <location>
        <begin position="48"/>
        <end position="74"/>
    </location>
</feature>
<accession>A0AAV2GN37</accession>
<protein>
    <submittedName>
        <fullName evidence="2">Uncharacterized protein</fullName>
    </submittedName>
</protein>
<reference evidence="2 3" key="1">
    <citation type="submission" date="2024-04" db="EMBL/GenBank/DDBJ databases">
        <authorList>
            <person name="Fracassetti M."/>
        </authorList>
    </citation>
    <scope>NUCLEOTIDE SEQUENCE [LARGE SCALE GENOMIC DNA]</scope>
</reference>
<sequence length="74" mass="8508">MGPEIGTRSVQSSESKIGNGESLLDLADEEESIVDDALVFHDFTHTAEESHSELKDLEQNNRVRKENHWEREER</sequence>
<dbReference type="EMBL" id="OZ034822">
    <property type="protein sequence ID" value="CAL1412166.1"/>
    <property type="molecule type" value="Genomic_DNA"/>
</dbReference>
<dbReference type="AlphaFoldDB" id="A0AAV2GN37"/>
<keyword evidence="3" id="KW-1185">Reference proteome</keyword>
<dbReference type="Proteomes" id="UP001497516">
    <property type="component" value="Chromosome 9"/>
</dbReference>
<organism evidence="2 3">
    <name type="scientific">Linum trigynum</name>
    <dbReference type="NCBI Taxonomy" id="586398"/>
    <lineage>
        <taxon>Eukaryota</taxon>
        <taxon>Viridiplantae</taxon>
        <taxon>Streptophyta</taxon>
        <taxon>Embryophyta</taxon>
        <taxon>Tracheophyta</taxon>
        <taxon>Spermatophyta</taxon>
        <taxon>Magnoliopsida</taxon>
        <taxon>eudicotyledons</taxon>
        <taxon>Gunneridae</taxon>
        <taxon>Pentapetalae</taxon>
        <taxon>rosids</taxon>
        <taxon>fabids</taxon>
        <taxon>Malpighiales</taxon>
        <taxon>Linaceae</taxon>
        <taxon>Linum</taxon>
    </lineage>
</organism>
<evidence type="ECO:0000313" key="2">
    <source>
        <dbReference type="EMBL" id="CAL1412166.1"/>
    </source>
</evidence>
<feature type="region of interest" description="Disordered" evidence="1">
    <location>
        <begin position="1"/>
        <end position="23"/>
    </location>
</feature>
<evidence type="ECO:0000256" key="1">
    <source>
        <dbReference type="SAM" id="MobiDB-lite"/>
    </source>
</evidence>
<name>A0AAV2GN37_9ROSI</name>
<evidence type="ECO:0000313" key="3">
    <source>
        <dbReference type="Proteomes" id="UP001497516"/>
    </source>
</evidence>